<accession>A0A135Z1T7</accession>
<name>A0A135Z1T7_GARVA</name>
<sequence>MPIKIVRADELKAGFGESGELEIASCAALDESKVLEEVSEEVLEEVLVEVLVEVSVEVSGREA</sequence>
<dbReference type="Proteomes" id="UP000070505">
    <property type="component" value="Unassembled WGS sequence"/>
</dbReference>
<organism evidence="1 2">
    <name type="scientific">Gardnerella vaginalis</name>
    <dbReference type="NCBI Taxonomy" id="2702"/>
    <lineage>
        <taxon>Bacteria</taxon>
        <taxon>Bacillati</taxon>
        <taxon>Actinomycetota</taxon>
        <taxon>Actinomycetes</taxon>
        <taxon>Bifidobacteriales</taxon>
        <taxon>Bifidobacteriaceae</taxon>
        <taxon>Gardnerella</taxon>
    </lineage>
</organism>
<comment type="caution">
    <text evidence="1">The sequence shown here is derived from an EMBL/GenBank/DDBJ whole genome shotgun (WGS) entry which is preliminary data.</text>
</comment>
<reference evidence="1 2" key="1">
    <citation type="submission" date="2016-02" db="EMBL/GenBank/DDBJ databases">
        <authorList>
            <person name="Wen L."/>
            <person name="He K."/>
            <person name="Yang H."/>
        </authorList>
    </citation>
    <scope>NUCLEOTIDE SEQUENCE [LARGE SCALE GENOMIC DNA]</scope>
    <source>
        <strain evidence="1 2">CMW7778B</strain>
    </source>
</reference>
<protein>
    <submittedName>
        <fullName evidence="1">Uncharacterized protein</fullName>
    </submittedName>
</protein>
<evidence type="ECO:0000313" key="1">
    <source>
        <dbReference type="EMBL" id="KXI15589.1"/>
    </source>
</evidence>
<dbReference type="AlphaFoldDB" id="A0A135Z1T7"/>
<proteinExistence type="predicted"/>
<dbReference type="PATRIC" id="fig|2702.101.peg.1308"/>
<dbReference type="EMBL" id="LSRC01000061">
    <property type="protein sequence ID" value="KXI15589.1"/>
    <property type="molecule type" value="Genomic_DNA"/>
</dbReference>
<evidence type="ECO:0000313" key="2">
    <source>
        <dbReference type="Proteomes" id="UP000070505"/>
    </source>
</evidence>
<gene>
    <name evidence="1" type="ORF">HMPREF3230_01323</name>
</gene>